<organism evidence="2 3">
    <name type="scientific">Rhizobium ruizarguesonis</name>
    <dbReference type="NCBI Taxonomy" id="2081791"/>
    <lineage>
        <taxon>Bacteria</taxon>
        <taxon>Pseudomonadati</taxon>
        <taxon>Pseudomonadota</taxon>
        <taxon>Alphaproteobacteria</taxon>
        <taxon>Hyphomicrobiales</taxon>
        <taxon>Rhizobiaceae</taxon>
        <taxon>Rhizobium/Agrobacterium group</taxon>
        <taxon>Rhizobium</taxon>
    </lineage>
</organism>
<dbReference type="InterPro" id="IPR029787">
    <property type="entry name" value="Nucleotide_cyclase"/>
</dbReference>
<evidence type="ECO:0000313" key="3">
    <source>
        <dbReference type="Proteomes" id="UP000291892"/>
    </source>
</evidence>
<evidence type="ECO:0000313" key="2">
    <source>
        <dbReference type="EMBL" id="TBF16959.1"/>
    </source>
</evidence>
<feature type="domain" description="Guanylate cyclase" evidence="1">
    <location>
        <begin position="58"/>
        <end position="191"/>
    </location>
</feature>
<proteinExistence type="predicted"/>
<dbReference type="RefSeq" id="WP_130822456.1">
    <property type="nucleotide sequence ID" value="NZ_SIKX01000001.1"/>
</dbReference>
<dbReference type="SUPFAM" id="SSF55073">
    <property type="entry name" value="Nucleotide cyclase"/>
    <property type="match status" value="1"/>
</dbReference>
<dbReference type="Proteomes" id="UP000291892">
    <property type="component" value="Unassembled WGS sequence"/>
</dbReference>
<reference evidence="2 3" key="1">
    <citation type="submission" date="2019-02" db="EMBL/GenBank/DDBJ databases">
        <title>The genomic architecture of introgression among sibling species of bacteria.</title>
        <authorList>
            <person name="Cavassim M.I.A."/>
            <person name="Moeskjaer S."/>
            <person name="Moslemi C."/>
            <person name="Fields B."/>
            <person name="Bachmann A."/>
            <person name="Vilhjalmsson B."/>
            <person name="Schierup M.H."/>
            <person name="Young J.P.W."/>
            <person name="Andersen S.U."/>
        </authorList>
    </citation>
    <scope>NUCLEOTIDE SEQUENCE [LARGE SCALE GENOMIC DNA]</scope>
    <source>
        <strain evidence="2 3">SM42</strain>
    </source>
</reference>
<dbReference type="PANTHER" id="PTHR43081">
    <property type="entry name" value="ADENYLATE CYCLASE, TERMINAL-DIFFERENTIATION SPECIFIC-RELATED"/>
    <property type="match status" value="1"/>
</dbReference>
<dbReference type="GO" id="GO:0035556">
    <property type="term" value="P:intracellular signal transduction"/>
    <property type="evidence" value="ECO:0007669"/>
    <property type="project" value="InterPro"/>
</dbReference>
<sequence length="327" mass="36633">MTLEKLRDEISDEVSTILASDFSIEVRNTGTVPHSSDPAITFPNLDEKKQATKLIDTCVLYIDIRRSTVLNLTHKPRTVAKLYSAFVRAMTRCARYHQGHVRGIIGDRVMVLFDQQDAFKNAVECAYSMNTVSQHIINKHFKQNEVECGIGIDAGKMLVTKTGVRKKGVDEASYRNLVWLGRPANVASKLTDLANKPEENITIPMVSAGFRSNPFANALLSIGTPQWEWREIFPHEFVQQLSVDKFSHRLVHSSPNFQSMIVYNSTIVTTPKTGPILMTEKVWSGYKEAMPNANAVTGGYFNEIKLSVPGYQGKIFSGDVFYPALKK</sequence>
<gene>
    <name evidence="2" type="ORF">ELG94_00470</name>
</gene>
<comment type="caution">
    <text evidence="2">The sequence shown here is derived from an EMBL/GenBank/DDBJ whole genome shotgun (WGS) entry which is preliminary data.</text>
</comment>
<dbReference type="CDD" id="cd07302">
    <property type="entry name" value="CHD"/>
    <property type="match status" value="1"/>
</dbReference>
<dbReference type="PROSITE" id="PS50125">
    <property type="entry name" value="GUANYLATE_CYCLASE_2"/>
    <property type="match status" value="1"/>
</dbReference>
<dbReference type="Pfam" id="PF00211">
    <property type="entry name" value="Guanylate_cyc"/>
    <property type="match status" value="1"/>
</dbReference>
<dbReference type="InterPro" id="IPR001054">
    <property type="entry name" value="A/G_cyclase"/>
</dbReference>
<dbReference type="InterPro" id="IPR050697">
    <property type="entry name" value="Adenylyl/Guanylyl_Cyclase_3/4"/>
</dbReference>
<dbReference type="Gene3D" id="3.30.70.1230">
    <property type="entry name" value="Nucleotide cyclase"/>
    <property type="match status" value="1"/>
</dbReference>
<evidence type="ECO:0000259" key="1">
    <source>
        <dbReference type="PROSITE" id="PS50125"/>
    </source>
</evidence>
<dbReference type="GO" id="GO:0004016">
    <property type="term" value="F:adenylate cyclase activity"/>
    <property type="evidence" value="ECO:0007669"/>
    <property type="project" value="UniProtKB-ARBA"/>
</dbReference>
<dbReference type="AlphaFoldDB" id="A0AAE8U0C5"/>
<accession>A0AAE8U0C5</accession>
<dbReference type="PANTHER" id="PTHR43081:SF1">
    <property type="entry name" value="ADENYLATE CYCLASE, TERMINAL-DIFFERENTIATION SPECIFIC"/>
    <property type="match status" value="1"/>
</dbReference>
<name>A0AAE8U0C5_9HYPH</name>
<dbReference type="GO" id="GO:0009190">
    <property type="term" value="P:cyclic nucleotide biosynthetic process"/>
    <property type="evidence" value="ECO:0007669"/>
    <property type="project" value="InterPro"/>
</dbReference>
<dbReference type="EMBL" id="SIKX01000001">
    <property type="protein sequence ID" value="TBF16959.1"/>
    <property type="molecule type" value="Genomic_DNA"/>
</dbReference>
<protein>
    <submittedName>
        <fullName evidence="2">Adenylate/guanylate cyclase domain-containing protein</fullName>
    </submittedName>
</protein>